<evidence type="ECO:0000256" key="5">
    <source>
        <dbReference type="SAM" id="MobiDB-lite"/>
    </source>
</evidence>
<evidence type="ECO:0000259" key="7">
    <source>
        <dbReference type="PROSITE" id="PS50134"/>
    </source>
</evidence>
<dbReference type="OrthoDB" id="4062651at2759"/>
<keyword evidence="9" id="KW-1185">Reference proteome</keyword>
<dbReference type="EMBL" id="MRZV01000426">
    <property type="protein sequence ID" value="PIK50282.1"/>
    <property type="molecule type" value="Genomic_DNA"/>
</dbReference>
<dbReference type="GO" id="GO:0008270">
    <property type="term" value="F:zinc ion binding"/>
    <property type="evidence" value="ECO:0007669"/>
    <property type="project" value="UniProtKB-KW"/>
</dbReference>
<dbReference type="InterPro" id="IPR000197">
    <property type="entry name" value="Znf_TAZ"/>
</dbReference>
<feature type="domain" description="Protein kinase" evidence="6">
    <location>
        <begin position="392"/>
        <end position="571"/>
    </location>
</feature>
<dbReference type="PROSITE" id="PS50011">
    <property type="entry name" value="PROTEIN_KINASE_DOM"/>
    <property type="match status" value="1"/>
</dbReference>
<dbReference type="InterPro" id="IPR011009">
    <property type="entry name" value="Kinase-like_dom_sf"/>
</dbReference>
<dbReference type="InterPro" id="IPR000719">
    <property type="entry name" value="Prot_kinase_dom"/>
</dbReference>
<dbReference type="GO" id="GO:0005524">
    <property type="term" value="F:ATP binding"/>
    <property type="evidence" value="ECO:0007669"/>
    <property type="project" value="InterPro"/>
</dbReference>
<accession>A0A2G8KQJ6</accession>
<dbReference type="InterPro" id="IPR035898">
    <property type="entry name" value="TAZ_dom_sf"/>
</dbReference>
<dbReference type="GO" id="GO:0004672">
    <property type="term" value="F:protein kinase activity"/>
    <property type="evidence" value="ECO:0007669"/>
    <property type="project" value="InterPro"/>
</dbReference>
<evidence type="ECO:0000313" key="9">
    <source>
        <dbReference type="Proteomes" id="UP000230750"/>
    </source>
</evidence>
<dbReference type="SUPFAM" id="SSF57933">
    <property type="entry name" value="TAZ domain"/>
    <property type="match status" value="1"/>
</dbReference>
<dbReference type="Gene3D" id="1.10.510.10">
    <property type="entry name" value="Transferase(Phosphotransferase) domain 1"/>
    <property type="match status" value="1"/>
</dbReference>
<evidence type="ECO:0000256" key="2">
    <source>
        <dbReference type="ARBA" id="ARBA00022771"/>
    </source>
</evidence>
<dbReference type="Proteomes" id="UP000230750">
    <property type="component" value="Unassembled WGS sequence"/>
</dbReference>
<protein>
    <recommendedName>
        <fullName evidence="10">Protein kinase domain-containing protein</fullName>
    </recommendedName>
</protein>
<gene>
    <name evidence="8" type="ORF">BSL78_12851</name>
</gene>
<evidence type="ECO:0000259" key="6">
    <source>
        <dbReference type="PROSITE" id="PS50011"/>
    </source>
</evidence>
<keyword evidence="3 4" id="KW-0862">Zinc</keyword>
<dbReference type="STRING" id="307972.A0A2G8KQJ6"/>
<feature type="compositionally biased region" description="Polar residues" evidence="5">
    <location>
        <begin position="124"/>
        <end position="134"/>
    </location>
</feature>
<feature type="region of interest" description="Disordered" evidence="5">
    <location>
        <begin position="75"/>
        <end position="141"/>
    </location>
</feature>
<proteinExistence type="predicted"/>
<name>A0A2G8KQJ6_STIJA</name>
<evidence type="ECO:0000313" key="8">
    <source>
        <dbReference type="EMBL" id="PIK50282.1"/>
    </source>
</evidence>
<evidence type="ECO:0000256" key="3">
    <source>
        <dbReference type="ARBA" id="ARBA00022833"/>
    </source>
</evidence>
<feature type="compositionally biased region" description="Basic and acidic residues" evidence="5">
    <location>
        <begin position="101"/>
        <end position="111"/>
    </location>
</feature>
<sequence length="571" mass="63545">MDHLENKDELCQKLGRTVITQVKVPSIEINEPETGTVSTKKRSIQRWCQLQRQYAQSESIDHEADLDSGLGASFSSSVSSRSDYGSFDRNLSERNTPSDVSDGRLEDRNEVWGKQSLDVPNRQPPRTQLSQASSGFWGESDDVEDPLNLSSASSVFAETDTRPLWQQDCENLIKQLTTDRLSSLIAGANSVSDVCEVKNQTSDCSVRSTDLLISDTSCSGSLETPPDGMSGPMETDCVCDSLVPVTGDSNRAMGLVVANLCKPRKARKPKDITTSQIRCKLWDCLEAQYFLVLMDRCFHLGTLPHCTRCDGTLHNVLDHNRTCQESHCSMPFCRAITQRRTMLGRHLGIEEVKGEVSIAGKLSVMEQMSATIHSFPGAQIPDSDIAKDACEFHPFHFLGDFGKFNVLLARLKRNDNQHSTVVIKQLTKRETLLPALQIIQGLDCDNWVNVIDLVDTEAHLFVISDFVKGLSFQEILETEGDWDWQIPFEEVVSALSFLHQHNILFLNWDSDNIIYGKPTTLLISQGSLTLIPDGAPSVKVDATLLEGISPRIAAPEVRNTHKQSISYRFLA</sequence>
<feature type="zinc finger region" description="TAZ-type" evidence="4">
    <location>
        <begin position="231"/>
        <end position="336"/>
    </location>
</feature>
<evidence type="ECO:0000256" key="1">
    <source>
        <dbReference type="ARBA" id="ARBA00022723"/>
    </source>
</evidence>
<organism evidence="8 9">
    <name type="scientific">Stichopus japonicus</name>
    <name type="common">Sea cucumber</name>
    <dbReference type="NCBI Taxonomy" id="307972"/>
    <lineage>
        <taxon>Eukaryota</taxon>
        <taxon>Metazoa</taxon>
        <taxon>Echinodermata</taxon>
        <taxon>Eleutherozoa</taxon>
        <taxon>Echinozoa</taxon>
        <taxon>Holothuroidea</taxon>
        <taxon>Aspidochirotacea</taxon>
        <taxon>Aspidochirotida</taxon>
        <taxon>Stichopodidae</taxon>
        <taxon>Apostichopus</taxon>
    </lineage>
</organism>
<dbReference type="AlphaFoldDB" id="A0A2G8KQJ6"/>
<evidence type="ECO:0000256" key="4">
    <source>
        <dbReference type="PROSITE-ProRule" id="PRU00203"/>
    </source>
</evidence>
<evidence type="ECO:0008006" key="10">
    <source>
        <dbReference type="Google" id="ProtNLM"/>
    </source>
</evidence>
<reference evidence="8 9" key="1">
    <citation type="journal article" date="2017" name="PLoS Biol.">
        <title>The sea cucumber genome provides insights into morphological evolution and visceral regeneration.</title>
        <authorList>
            <person name="Zhang X."/>
            <person name="Sun L."/>
            <person name="Yuan J."/>
            <person name="Sun Y."/>
            <person name="Gao Y."/>
            <person name="Zhang L."/>
            <person name="Li S."/>
            <person name="Dai H."/>
            <person name="Hamel J.F."/>
            <person name="Liu C."/>
            <person name="Yu Y."/>
            <person name="Liu S."/>
            <person name="Lin W."/>
            <person name="Guo K."/>
            <person name="Jin S."/>
            <person name="Xu P."/>
            <person name="Storey K.B."/>
            <person name="Huan P."/>
            <person name="Zhang T."/>
            <person name="Zhou Y."/>
            <person name="Zhang J."/>
            <person name="Lin C."/>
            <person name="Li X."/>
            <person name="Xing L."/>
            <person name="Huo D."/>
            <person name="Sun M."/>
            <person name="Wang L."/>
            <person name="Mercier A."/>
            <person name="Li F."/>
            <person name="Yang H."/>
            <person name="Xiang J."/>
        </authorList>
    </citation>
    <scope>NUCLEOTIDE SEQUENCE [LARGE SCALE GENOMIC DNA]</scope>
    <source>
        <strain evidence="8">Shaxun</strain>
        <tissue evidence="8">Muscle</tissue>
    </source>
</reference>
<keyword evidence="1 4" id="KW-0479">Metal-binding</keyword>
<feature type="domain" description="TAZ-type" evidence="7">
    <location>
        <begin position="231"/>
        <end position="336"/>
    </location>
</feature>
<feature type="compositionally biased region" description="Low complexity" evidence="5">
    <location>
        <begin position="75"/>
        <end position="85"/>
    </location>
</feature>
<dbReference type="PROSITE" id="PS50134">
    <property type="entry name" value="ZF_TAZ"/>
    <property type="match status" value="1"/>
</dbReference>
<keyword evidence="2 4" id="KW-0863">Zinc-finger</keyword>
<dbReference type="SUPFAM" id="SSF56112">
    <property type="entry name" value="Protein kinase-like (PK-like)"/>
    <property type="match status" value="1"/>
</dbReference>
<comment type="caution">
    <text evidence="8">The sequence shown here is derived from an EMBL/GenBank/DDBJ whole genome shotgun (WGS) entry which is preliminary data.</text>
</comment>